<dbReference type="Pfam" id="PF13419">
    <property type="entry name" value="HAD_2"/>
    <property type="match status" value="1"/>
</dbReference>
<comment type="pathway">
    <text evidence="2">Organic acid metabolism; glycolate biosynthesis; glycolate from 2-phosphoglycolate: step 1/1.</text>
</comment>
<dbReference type="SUPFAM" id="SSF56784">
    <property type="entry name" value="HAD-like"/>
    <property type="match status" value="1"/>
</dbReference>
<protein>
    <recommendedName>
        <fullName evidence="4">phosphoglycolate phosphatase</fullName>
        <ecNumber evidence="4">3.1.3.18</ecNumber>
    </recommendedName>
</protein>
<comment type="caution">
    <text evidence="5">The sequence shown here is derived from an EMBL/GenBank/DDBJ whole genome shotgun (WGS) entry which is preliminary data.</text>
</comment>
<evidence type="ECO:0000313" key="6">
    <source>
        <dbReference type="Proteomes" id="UP000437748"/>
    </source>
</evidence>
<dbReference type="PANTHER" id="PTHR43434">
    <property type="entry name" value="PHOSPHOGLYCOLATE PHOSPHATASE"/>
    <property type="match status" value="1"/>
</dbReference>
<dbReference type="GO" id="GO:0008967">
    <property type="term" value="F:phosphoglycolate phosphatase activity"/>
    <property type="evidence" value="ECO:0007669"/>
    <property type="project" value="UniProtKB-EC"/>
</dbReference>
<evidence type="ECO:0000256" key="1">
    <source>
        <dbReference type="ARBA" id="ARBA00000830"/>
    </source>
</evidence>
<proteinExistence type="inferred from homology"/>
<name>A0A6N6VUP7_9BACT</name>
<dbReference type="Gene3D" id="1.10.150.240">
    <property type="entry name" value="Putative phosphatase, domain 2"/>
    <property type="match status" value="1"/>
</dbReference>
<sequence>MKCIIFDFDGVLIETTKAKYDSMLELAEFAQSGLSLKLCEKLNSDLMGATRGDICDWILKEINKYSYTKEQLLTQFQIILDLNTSSLTFSYEVKKMLTMLKSKNINLYIVSMAPINEIKKYIGDTSEVIEEIFGSEMFSGSSKSQVLKKIMMDKKYKNNDIIFIGDTPSDMLAANKNEIKFIRIESFIGNKCNWSRLDYICFNELKMAYDYLLEQINVS</sequence>
<dbReference type="EC" id="3.1.3.18" evidence="4"/>
<organism evidence="5 6">
    <name type="scientific">Silvanigrella paludirubra</name>
    <dbReference type="NCBI Taxonomy" id="2499159"/>
    <lineage>
        <taxon>Bacteria</taxon>
        <taxon>Pseudomonadati</taxon>
        <taxon>Bdellovibrionota</taxon>
        <taxon>Oligoflexia</taxon>
        <taxon>Silvanigrellales</taxon>
        <taxon>Silvanigrellaceae</taxon>
        <taxon>Silvanigrella</taxon>
    </lineage>
</organism>
<dbReference type="Proteomes" id="UP000437748">
    <property type="component" value="Unassembled WGS sequence"/>
</dbReference>
<dbReference type="CDD" id="cd01427">
    <property type="entry name" value="HAD_like"/>
    <property type="match status" value="1"/>
</dbReference>
<dbReference type="RefSeq" id="WP_153421236.1">
    <property type="nucleotide sequence ID" value="NZ_WFLM01000005.1"/>
</dbReference>
<dbReference type="InterPro" id="IPR050155">
    <property type="entry name" value="HAD-like_hydrolase_sf"/>
</dbReference>
<reference evidence="5 6" key="1">
    <citation type="submission" date="2019-10" db="EMBL/GenBank/DDBJ databases">
        <title>New species of Slilvanegrellaceae.</title>
        <authorList>
            <person name="Pitt A."/>
            <person name="Hahn M.W."/>
        </authorList>
    </citation>
    <scope>NUCLEOTIDE SEQUENCE [LARGE SCALE GENOMIC DNA]</scope>
    <source>
        <strain evidence="5 6">SP-Ram-0.45-NSY-1</strain>
    </source>
</reference>
<gene>
    <name evidence="5" type="ORF">GCL60_13330</name>
</gene>
<dbReference type="InterPro" id="IPR041492">
    <property type="entry name" value="HAD_2"/>
</dbReference>
<dbReference type="InterPro" id="IPR023198">
    <property type="entry name" value="PGP-like_dom2"/>
</dbReference>
<dbReference type="InterPro" id="IPR023214">
    <property type="entry name" value="HAD_sf"/>
</dbReference>
<evidence type="ECO:0000256" key="2">
    <source>
        <dbReference type="ARBA" id="ARBA00004818"/>
    </source>
</evidence>
<evidence type="ECO:0000313" key="5">
    <source>
        <dbReference type="EMBL" id="KAB8036821.1"/>
    </source>
</evidence>
<dbReference type="InterPro" id="IPR036412">
    <property type="entry name" value="HAD-like_sf"/>
</dbReference>
<dbReference type="Gene3D" id="3.40.50.1000">
    <property type="entry name" value="HAD superfamily/HAD-like"/>
    <property type="match status" value="1"/>
</dbReference>
<evidence type="ECO:0000256" key="4">
    <source>
        <dbReference type="ARBA" id="ARBA00013078"/>
    </source>
</evidence>
<dbReference type="PANTHER" id="PTHR43434:SF1">
    <property type="entry name" value="PHOSPHOGLYCOLATE PHOSPHATASE"/>
    <property type="match status" value="1"/>
</dbReference>
<dbReference type="SFLD" id="SFLDG01129">
    <property type="entry name" value="C1.5:_HAD__Beta-PGM__Phosphata"/>
    <property type="match status" value="1"/>
</dbReference>
<keyword evidence="6" id="KW-1185">Reference proteome</keyword>
<dbReference type="GO" id="GO:0006281">
    <property type="term" value="P:DNA repair"/>
    <property type="evidence" value="ECO:0007669"/>
    <property type="project" value="TreeGrafter"/>
</dbReference>
<dbReference type="AlphaFoldDB" id="A0A6N6VUP7"/>
<dbReference type="SFLD" id="SFLDS00003">
    <property type="entry name" value="Haloacid_Dehalogenase"/>
    <property type="match status" value="1"/>
</dbReference>
<comment type="catalytic activity">
    <reaction evidence="1">
        <text>2-phosphoglycolate + H2O = glycolate + phosphate</text>
        <dbReference type="Rhea" id="RHEA:14369"/>
        <dbReference type="ChEBI" id="CHEBI:15377"/>
        <dbReference type="ChEBI" id="CHEBI:29805"/>
        <dbReference type="ChEBI" id="CHEBI:43474"/>
        <dbReference type="ChEBI" id="CHEBI:58033"/>
        <dbReference type="EC" id="3.1.3.18"/>
    </reaction>
</comment>
<dbReference type="OrthoDB" id="9782449at2"/>
<dbReference type="EMBL" id="WFLM01000005">
    <property type="protein sequence ID" value="KAB8036821.1"/>
    <property type="molecule type" value="Genomic_DNA"/>
</dbReference>
<comment type="similarity">
    <text evidence="3">Belongs to the HAD-like hydrolase superfamily. CbbY/CbbZ/Gph/YieH family.</text>
</comment>
<keyword evidence="5" id="KW-0378">Hydrolase</keyword>
<evidence type="ECO:0000256" key="3">
    <source>
        <dbReference type="ARBA" id="ARBA00006171"/>
    </source>
</evidence>
<accession>A0A6N6VUP7</accession>